<dbReference type="KEGG" id="aagg:ETAA8_51950"/>
<dbReference type="OrthoDB" id="291737at2"/>
<accession>A0A517YIN5</accession>
<dbReference type="EMBL" id="CP036274">
    <property type="protein sequence ID" value="QDU30076.1"/>
    <property type="molecule type" value="Genomic_DNA"/>
</dbReference>
<organism evidence="2 3">
    <name type="scientific">Anatilimnocola aggregata</name>
    <dbReference type="NCBI Taxonomy" id="2528021"/>
    <lineage>
        <taxon>Bacteria</taxon>
        <taxon>Pseudomonadati</taxon>
        <taxon>Planctomycetota</taxon>
        <taxon>Planctomycetia</taxon>
        <taxon>Pirellulales</taxon>
        <taxon>Pirellulaceae</taxon>
        <taxon>Anatilimnocola</taxon>
    </lineage>
</organism>
<sequence length="136" mass="15308" precursor="true">MNRSACLLAFAFLFAITLRACAVEQPIKLLEGVQPKPEVFAVTQRDKPLVLKAKDEAAGHFAEDASTALNKQVDFEKEFVLVFAWKGSGQDKLSYAVAESFPEQIFFTLTPGRTRDFRSHTQIYVLRNGVKWSVRP</sequence>
<feature type="chain" id="PRO_5021965099" evidence="1">
    <location>
        <begin position="23"/>
        <end position="136"/>
    </location>
</feature>
<keyword evidence="3" id="KW-1185">Reference proteome</keyword>
<keyword evidence="1" id="KW-0732">Signal</keyword>
<name>A0A517YIN5_9BACT</name>
<evidence type="ECO:0000313" key="2">
    <source>
        <dbReference type="EMBL" id="QDU30076.1"/>
    </source>
</evidence>
<gene>
    <name evidence="2" type="ORF">ETAA8_51950</name>
</gene>
<feature type="signal peptide" evidence="1">
    <location>
        <begin position="1"/>
        <end position="22"/>
    </location>
</feature>
<evidence type="ECO:0000256" key="1">
    <source>
        <dbReference type="SAM" id="SignalP"/>
    </source>
</evidence>
<protein>
    <submittedName>
        <fullName evidence="2">Uncharacterized protein</fullName>
    </submittedName>
</protein>
<dbReference type="AlphaFoldDB" id="A0A517YIN5"/>
<evidence type="ECO:0000313" key="3">
    <source>
        <dbReference type="Proteomes" id="UP000315017"/>
    </source>
</evidence>
<dbReference type="RefSeq" id="WP_145094937.1">
    <property type="nucleotide sequence ID" value="NZ_CP036274.1"/>
</dbReference>
<reference evidence="2 3" key="1">
    <citation type="submission" date="2019-02" db="EMBL/GenBank/DDBJ databases">
        <title>Deep-cultivation of Planctomycetes and their phenomic and genomic characterization uncovers novel biology.</title>
        <authorList>
            <person name="Wiegand S."/>
            <person name="Jogler M."/>
            <person name="Boedeker C."/>
            <person name="Pinto D."/>
            <person name="Vollmers J."/>
            <person name="Rivas-Marin E."/>
            <person name="Kohn T."/>
            <person name="Peeters S.H."/>
            <person name="Heuer A."/>
            <person name="Rast P."/>
            <person name="Oberbeckmann S."/>
            <person name="Bunk B."/>
            <person name="Jeske O."/>
            <person name="Meyerdierks A."/>
            <person name="Storesund J.E."/>
            <person name="Kallscheuer N."/>
            <person name="Luecker S."/>
            <person name="Lage O.M."/>
            <person name="Pohl T."/>
            <person name="Merkel B.J."/>
            <person name="Hornburger P."/>
            <person name="Mueller R.-W."/>
            <person name="Bruemmer F."/>
            <person name="Labrenz M."/>
            <person name="Spormann A.M."/>
            <person name="Op den Camp H."/>
            <person name="Overmann J."/>
            <person name="Amann R."/>
            <person name="Jetten M.S.M."/>
            <person name="Mascher T."/>
            <person name="Medema M.H."/>
            <person name="Devos D.P."/>
            <person name="Kaster A.-K."/>
            <person name="Ovreas L."/>
            <person name="Rohde M."/>
            <person name="Galperin M.Y."/>
            <person name="Jogler C."/>
        </authorList>
    </citation>
    <scope>NUCLEOTIDE SEQUENCE [LARGE SCALE GENOMIC DNA]</scope>
    <source>
        <strain evidence="2 3">ETA_A8</strain>
    </source>
</reference>
<dbReference type="Proteomes" id="UP000315017">
    <property type="component" value="Chromosome"/>
</dbReference>
<proteinExistence type="predicted"/>